<evidence type="ECO:0008006" key="3">
    <source>
        <dbReference type="Google" id="ProtNLM"/>
    </source>
</evidence>
<dbReference type="Proteomes" id="UP000253410">
    <property type="component" value="Unassembled WGS sequence"/>
</dbReference>
<dbReference type="AlphaFoldDB" id="A0A365XVV5"/>
<accession>A0A365XVV5</accession>
<dbReference type="EMBL" id="QFFJ01000002">
    <property type="protein sequence ID" value="RBL90489.1"/>
    <property type="molecule type" value="Genomic_DNA"/>
</dbReference>
<evidence type="ECO:0000313" key="2">
    <source>
        <dbReference type="Proteomes" id="UP000253410"/>
    </source>
</evidence>
<name>A0A365XVV5_9BACT</name>
<sequence>MIIDSILITIFISFVFNIYPDFLKHKKTSMKYCIMLFVYLTVFNCVNGQTNFIRDTGNVGIGTLTPKEKLEIVADGASYEQLTNNWDVLGTVGAIKFNMAGTEISRIESERVVPTGRLGSLKFFVRTVSGFSEGLRIGSNGLVGIGVTDPQAGLHVANVNFLPDGTRVAAILGNSWNDWTAFGGAAGGKIRGSNEGYLIVETNASGSNNVLGLNLSSPGNVLIAGGGGNVGIGTTSPQAKLAVNGDINAKRIKVTQIGWPDYVFEPTYTLPTLQQLELFLKEKKHLPEIPSAQEVKVNGLDLGENQAKLLQKIEELTLYLIDLNKKVESQQKLLLEQHKELIELKGRKIK</sequence>
<keyword evidence="2" id="KW-1185">Reference proteome</keyword>
<comment type="caution">
    <text evidence="1">The sequence shown here is derived from an EMBL/GenBank/DDBJ whole genome shotgun (WGS) entry which is preliminary data.</text>
</comment>
<protein>
    <recommendedName>
        <fullName evidence="3">BZIP transcription factor</fullName>
    </recommendedName>
</protein>
<reference evidence="1 2" key="1">
    <citation type="submission" date="2018-05" db="EMBL/GenBank/DDBJ databases">
        <title>Chitinophaga sp. K3CV102501T nov., isolated from isolated from a monsoon evergreen broad-leaved forest soil.</title>
        <authorList>
            <person name="Lv Y."/>
        </authorList>
    </citation>
    <scope>NUCLEOTIDE SEQUENCE [LARGE SCALE GENOMIC DNA]</scope>
    <source>
        <strain evidence="1 2">GDMCC 1.1325</strain>
    </source>
</reference>
<gene>
    <name evidence="1" type="ORF">DF182_28945</name>
</gene>
<evidence type="ECO:0000313" key="1">
    <source>
        <dbReference type="EMBL" id="RBL90489.1"/>
    </source>
</evidence>
<proteinExistence type="predicted"/>
<organism evidence="1 2">
    <name type="scientific">Chitinophaga flava</name>
    <dbReference type="NCBI Taxonomy" id="2259036"/>
    <lineage>
        <taxon>Bacteria</taxon>
        <taxon>Pseudomonadati</taxon>
        <taxon>Bacteroidota</taxon>
        <taxon>Chitinophagia</taxon>
        <taxon>Chitinophagales</taxon>
        <taxon>Chitinophagaceae</taxon>
        <taxon>Chitinophaga</taxon>
    </lineage>
</organism>